<name>A0A645JKT1_9ZZZZ</name>
<comment type="caution">
    <text evidence="1">The sequence shown here is derived from an EMBL/GenBank/DDBJ whole genome shotgun (WGS) entry which is preliminary data.</text>
</comment>
<accession>A0A645JKT1</accession>
<gene>
    <name evidence="1" type="ORF">SDC9_208657</name>
</gene>
<sequence length="47" mass="4955">MLGVEDLDVLRLDILQAVDDGALELGDVFLGGGFRGFGGGHQVVVQR</sequence>
<dbReference type="AlphaFoldDB" id="A0A645JKT1"/>
<dbReference type="EMBL" id="VSSQ01136819">
    <property type="protein sequence ID" value="MPN60924.1"/>
    <property type="molecule type" value="Genomic_DNA"/>
</dbReference>
<reference evidence="1" key="1">
    <citation type="submission" date="2019-08" db="EMBL/GenBank/DDBJ databases">
        <authorList>
            <person name="Kucharzyk K."/>
            <person name="Murdoch R.W."/>
            <person name="Higgins S."/>
            <person name="Loffler F."/>
        </authorList>
    </citation>
    <scope>NUCLEOTIDE SEQUENCE</scope>
</reference>
<organism evidence="1">
    <name type="scientific">bioreactor metagenome</name>
    <dbReference type="NCBI Taxonomy" id="1076179"/>
    <lineage>
        <taxon>unclassified sequences</taxon>
        <taxon>metagenomes</taxon>
        <taxon>ecological metagenomes</taxon>
    </lineage>
</organism>
<protein>
    <submittedName>
        <fullName evidence="1">Uncharacterized protein</fullName>
    </submittedName>
</protein>
<proteinExistence type="predicted"/>
<evidence type="ECO:0000313" key="1">
    <source>
        <dbReference type="EMBL" id="MPN60924.1"/>
    </source>
</evidence>